<sequence length="140" mass="14978">MTQSGGDADTVGDSWAVCDDQLDICEAGGAVLATPLYWYEIIDYNVHPDAEGITLFGQTFAWAMAEVEAGRRWTISRPRATWDATTAVLVLDFDSLREDEWLVAEDAAKYTSSGGIGLGADALGFEVIGASINAIALTCH</sequence>
<gene>
    <name evidence="1" type="ORF">IC63_15535</name>
</gene>
<name>A0A099EUY9_9RHOB</name>
<proteinExistence type="predicted"/>
<comment type="caution">
    <text evidence="1">The sequence shown here is derived from an EMBL/GenBank/DDBJ whole genome shotgun (WGS) entry which is preliminary data.</text>
</comment>
<dbReference type="AlphaFoldDB" id="A0A099EUY9"/>
<organism evidence="1 2">
    <name type="scientific">Paracoccus sphaerophysae</name>
    <dbReference type="NCBI Taxonomy" id="690417"/>
    <lineage>
        <taxon>Bacteria</taxon>
        <taxon>Pseudomonadati</taxon>
        <taxon>Pseudomonadota</taxon>
        <taxon>Alphaproteobacteria</taxon>
        <taxon>Rhodobacterales</taxon>
        <taxon>Paracoccaceae</taxon>
        <taxon>Paracoccus</taxon>
    </lineage>
</organism>
<reference evidence="1 2" key="2">
    <citation type="submission" date="2014-10" db="EMBL/GenBank/DDBJ databases">
        <title>Paracoccus sanguinis sp. nov., isolated from clinical specimens of New York State patients.</title>
        <authorList>
            <person name="Mingle L.A."/>
            <person name="Cole J.A."/>
            <person name="Lapierre P."/>
            <person name="Musser K.A."/>
        </authorList>
    </citation>
    <scope>NUCLEOTIDE SEQUENCE [LARGE SCALE GENOMIC DNA]</scope>
    <source>
        <strain evidence="1 2">HAMBI 3106</strain>
    </source>
</reference>
<evidence type="ECO:0000313" key="2">
    <source>
        <dbReference type="Proteomes" id="UP000029917"/>
    </source>
</evidence>
<keyword evidence="2" id="KW-1185">Reference proteome</keyword>
<evidence type="ECO:0000313" key="1">
    <source>
        <dbReference type="EMBL" id="KGJ02029.1"/>
    </source>
</evidence>
<dbReference type="EMBL" id="JRKS01000079">
    <property type="protein sequence ID" value="KGJ02029.1"/>
    <property type="molecule type" value="Genomic_DNA"/>
</dbReference>
<reference evidence="1 2" key="1">
    <citation type="submission" date="2014-09" db="EMBL/GenBank/DDBJ databases">
        <authorList>
            <person name="McGinnis J.M."/>
            <person name="Wolfgang W.J."/>
        </authorList>
    </citation>
    <scope>NUCLEOTIDE SEQUENCE [LARGE SCALE GENOMIC DNA]</scope>
    <source>
        <strain evidence="1 2">HAMBI 3106</strain>
    </source>
</reference>
<accession>A0A099EUY9</accession>
<dbReference type="Proteomes" id="UP000029917">
    <property type="component" value="Unassembled WGS sequence"/>
</dbReference>
<protein>
    <submittedName>
        <fullName evidence="1">Uncharacterized protein</fullName>
    </submittedName>
</protein>